<accession>A0A1I7JGY0</accession>
<name>A0A1I7JGY0_9STRE</name>
<sequence length="250" mass="28157">MTIADLDKIKNLLKTTTAYKISKATGIGETTISRWTTGKTPLEKMSFKNAIKLTQYANEREGKIMNAKELLEQIKNNEVQYAIVDDKGAAYCNSDTDNIMDIYGLTDEENGHFYGVYGDAVDGQIDSRNASDEVILQAIEFMLTLGKAVRRSDLNFSDFKRTYYYASDNGVFEVKMSKRVNEEYQGWLEKHNENLVGAIVEHTTFGKGKITEVENIDDAELATIYVDFENKGSKRLALAALIENDLIKVL</sequence>
<dbReference type="AlphaFoldDB" id="A0A1I7JGY0"/>
<reference evidence="2" key="1">
    <citation type="submission" date="2016-10" db="EMBL/GenBank/DDBJ databases">
        <authorList>
            <person name="Varghese N."/>
            <person name="Submissions S."/>
        </authorList>
    </citation>
    <scope>NUCLEOTIDE SEQUENCE [LARGE SCALE GENOMIC DNA]</scope>
    <source>
        <strain evidence="2">LMG 15572</strain>
    </source>
</reference>
<dbReference type="RefSeq" id="WP_074658844.1">
    <property type="nucleotide sequence ID" value="NZ_FOLZ01000009.1"/>
</dbReference>
<proteinExistence type="predicted"/>
<dbReference type="Proteomes" id="UP000183629">
    <property type="component" value="Unassembled WGS sequence"/>
</dbReference>
<evidence type="ECO:0000313" key="2">
    <source>
        <dbReference type="Proteomes" id="UP000183629"/>
    </source>
</evidence>
<protein>
    <submittedName>
        <fullName evidence="1">Uncharacterized protein</fullName>
    </submittedName>
</protein>
<evidence type="ECO:0000313" key="1">
    <source>
        <dbReference type="EMBL" id="SFU84370.1"/>
    </source>
</evidence>
<keyword evidence="2" id="KW-1185">Reference proteome</keyword>
<dbReference type="EMBL" id="FPBN01000013">
    <property type="protein sequence ID" value="SFU84370.1"/>
    <property type="molecule type" value="Genomic_DNA"/>
</dbReference>
<gene>
    <name evidence="1" type="ORF">SAMN05660328_1131</name>
</gene>
<organism evidence="1 2">
    <name type="scientific">Streptococcus gallolyticus</name>
    <dbReference type="NCBI Taxonomy" id="315405"/>
    <lineage>
        <taxon>Bacteria</taxon>
        <taxon>Bacillati</taxon>
        <taxon>Bacillota</taxon>
        <taxon>Bacilli</taxon>
        <taxon>Lactobacillales</taxon>
        <taxon>Streptococcaceae</taxon>
        <taxon>Streptococcus</taxon>
    </lineage>
</organism>